<keyword evidence="2 4" id="KW-0371">Homeobox</keyword>
<dbReference type="Pfam" id="PF05920">
    <property type="entry name" value="Homeobox_KN"/>
    <property type="match status" value="1"/>
</dbReference>
<dbReference type="STRING" id="1263082.A0A068RNT4"/>
<dbReference type="CDD" id="cd00086">
    <property type="entry name" value="homeodomain"/>
    <property type="match status" value="1"/>
</dbReference>
<organism evidence="7 8">
    <name type="scientific">Lichtheimia corymbifera JMRC:FSU:9682</name>
    <dbReference type="NCBI Taxonomy" id="1263082"/>
    <lineage>
        <taxon>Eukaryota</taxon>
        <taxon>Fungi</taxon>
        <taxon>Fungi incertae sedis</taxon>
        <taxon>Mucoromycota</taxon>
        <taxon>Mucoromycotina</taxon>
        <taxon>Mucoromycetes</taxon>
        <taxon>Mucorales</taxon>
        <taxon>Lichtheimiaceae</taxon>
        <taxon>Lichtheimia</taxon>
    </lineage>
</organism>
<feature type="region of interest" description="Disordered" evidence="5">
    <location>
        <begin position="186"/>
        <end position="207"/>
    </location>
</feature>
<feature type="region of interest" description="Disordered" evidence="5">
    <location>
        <begin position="1"/>
        <end position="27"/>
    </location>
</feature>
<dbReference type="Gene3D" id="1.10.10.60">
    <property type="entry name" value="Homeodomain-like"/>
    <property type="match status" value="1"/>
</dbReference>
<feature type="region of interest" description="Disordered" evidence="5">
    <location>
        <begin position="220"/>
        <end position="255"/>
    </location>
</feature>
<dbReference type="GO" id="GO:0006355">
    <property type="term" value="P:regulation of DNA-templated transcription"/>
    <property type="evidence" value="ECO:0007669"/>
    <property type="project" value="InterPro"/>
</dbReference>
<dbReference type="SMART" id="SM00389">
    <property type="entry name" value="HOX"/>
    <property type="match status" value="1"/>
</dbReference>
<evidence type="ECO:0000256" key="3">
    <source>
        <dbReference type="ARBA" id="ARBA00023242"/>
    </source>
</evidence>
<evidence type="ECO:0000259" key="6">
    <source>
        <dbReference type="PROSITE" id="PS50071"/>
    </source>
</evidence>
<keyword evidence="1 4" id="KW-0238">DNA-binding</keyword>
<proteinExistence type="predicted"/>
<evidence type="ECO:0000256" key="5">
    <source>
        <dbReference type="SAM" id="MobiDB-lite"/>
    </source>
</evidence>
<feature type="compositionally biased region" description="Low complexity" evidence="5">
    <location>
        <begin position="135"/>
        <end position="148"/>
    </location>
</feature>
<evidence type="ECO:0000256" key="4">
    <source>
        <dbReference type="PROSITE-ProRule" id="PRU00108"/>
    </source>
</evidence>
<comment type="subcellular location">
    <subcellularLocation>
        <location evidence="4">Nucleus</location>
    </subcellularLocation>
</comment>
<dbReference type="GO" id="GO:0003677">
    <property type="term" value="F:DNA binding"/>
    <property type="evidence" value="ECO:0007669"/>
    <property type="project" value="UniProtKB-UniRule"/>
</dbReference>
<evidence type="ECO:0000313" key="8">
    <source>
        <dbReference type="Proteomes" id="UP000027586"/>
    </source>
</evidence>
<evidence type="ECO:0000256" key="2">
    <source>
        <dbReference type="ARBA" id="ARBA00023155"/>
    </source>
</evidence>
<dbReference type="SUPFAM" id="SSF46689">
    <property type="entry name" value="Homeodomain-like"/>
    <property type="match status" value="1"/>
</dbReference>
<dbReference type="InterPro" id="IPR001356">
    <property type="entry name" value="HD"/>
</dbReference>
<feature type="domain" description="Homeobox" evidence="6">
    <location>
        <begin position="247"/>
        <end position="310"/>
    </location>
</feature>
<name>A0A068RNT4_9FUNG</name>
<evidence type="ECO:0000256" key="1">
    <source>
        <dbReference type="ARBA" id="ARBA00023125"/>
    </source>
</evidence>
<comment type="caution">
    <text evidence="7">The sequence shown here is derived from an EMBL/GenBank/DDBJ whole genome shotgun (WGS) entry which is preliminary data.</text>
</comment>
<dbReference type="PANTHER" id="PTHR11850">
    <property type="entry name" value="HOMEOBOX PROTEIN TRANSCRIPTION FACTORS"/>
    <property type="match status" value="1"/>
</dbReference>
<gene>
    <name evidence="7" type="ORF">LCOR_02993.1</name>
</gene>
<accession>A0A068RNT4</accession>
<feature type="compositionally biased region" description="Low complexity" evidence="5">
    <location>
        <begin position="159"/>
        <end position="170"/>
    </location>
</feature>
<feature type="region of interest" description="Disordered" evidence="5">
    <location>
        <begin position="135"/>
        <end position="170"/>
    </location>
</feature>
<dbReference type="OrthoDB" id="10056939at2759"/>
<dbReference type="PROSITE" id="PS50071">
    <property type="entry name" value="HOMEOBOX_2"/>
    <property type="match status" value="1"/>
</dbReference>
<dbReference type="VEuPathDB" id="FungiDB:LCOR_02993.1"/>
<dbReference type="Proteomes" id="UP000027586">
    <property type="component" value="Unassembled WGS sequence"/>
</dbReference>
<dbReference type="InterPro" id="IPR008422">
    <property type="entry name" value="KN_HD"/>
</dbReference>
<dbReference type="InterPro" id="IPR050224">
    <property type="entry name" value="TALE_homeobox"/>
</dbReference>
<dbReference type="EMBL" id="CBTN010000009">
    <property type="protein sequence ID" value="CDH51380.1"/>
    <property type="molecule type" value="Genomic_DNA"/>
</dbReference>
<keyword evidence="8" id="KW-1185">Reference proteome</keyword>
<dbReference type="InterPro" id="IPR009057">
    <property type="entry name" value="Homeodomain-like_sf"/>
</dbReference>
<protein>
    <recommendedName>
        <fullName evidence="6">Homeobox domain-containing protein</fullName>
    </recommendedName>
</protein>
<dbReference type="AlphaFoldDB" id="A0A068RNT4"/>
<feature type="compositionally biased region" description="Low complexity" evidence="5">
    <location>
        <begin position="188"/>
        <end position="203"/>
    </location>
</feature>
<sequence>MTESCQRIQLPPLSSLMSSTASGMRHRQQQRHVLPLPNIREHDHQPLRVFSPVILFHDYSCTSPINHRISQPPTTTQVQRPTAKPIHLHPYNSSNPYAQMKKSKISEMLEGDGSRIWHDTGRKGAFWNVLDPHFQQQQQPPSSFATQQGERPVFRHSNHSSSLPLTPPSHDGYHFKSGYFADTPADDNSCSSSSSSSSSSNSSAVGDDQAVQDLGSHVGFHEFPTTSSFHPQQQQHPSERVVAATNADNRKRRGNLPKPVTAIMKRWLVENCTNPYPTEDEKDWLKQETGLTLNQISNWFINARRRILPMILAKAAALEGTPVMHHKKRRGKPPSAITAARRKMASKRTCQKLFMDDDHGNTGGYLQRQPNEALSDLLQSKMMMDMIACVHPLEPDIISRMAFGLHFPCFQ</sequence>
<keyword evidence="3 4" id="KW-0539">Nucleus</keyword>
<reference evidence="7" key="1">
    <citation type="submission" date="2013-08" db="EMBL/GenBank/DDBJ databases">
        <title>Gene expansion shapes genome architecture in the human pathogen Lichtheimia corymbifera: an evolutionary genomics analysis in the ancient terrestrial Mucorales (Mucoromycotina).</title>
        <authorList>
            <person name="Schwartze V.U."/>
            <person name="Winter S."/>
            <person name="Shelest E."/>
            <person name="Marcet-Houben M."/>
            <person name="Horn F."/>
            <person name="Wehner S."/>
            <person name="Hoffmann K."/>
            <person name="Riege K."/>
            <person name="Sammeth M."/>
            <person name="Nowrousian M."/>
            <person name="Valiante V."/>
            <person name="Linde J."/>
            <person name="Jacobsen I.D."/>
            <person name="Marz M."/>
            <person name="Brakhage A.A."/>
            <person name="Gabaldon T."/>
            <person name="Bocker S."/>
            <person name="Voigt K."/>
        </authorList>
    </citation>
    <scope>NUCLEOTIDE SEQUENCE [LARGE SCALE GENOMIC DNA]</scope>
    <source>
        <strain evidence="7">FSU 9682</strain>
    </source>
</reference>
<evidence type="ECO:0000313" key="7">
    <source>
        <dbReference type="EMBL" id="CDH51380.1"/>
    </source>
</evidence>
<dbReference type="GO" id="GO:0005634">
    <property type="term" value="C:nucleus"/>
    <property type="evidence" value="ECO:0007669"/>
    <property type="project" value="UniProtKB-SubCell"/>
</dbReference>
<feature type="DNA-binding region" description="Homeobox" evidence="4">
    <location>
        <begin position="249"/>
        <end position="311"/>
    </location>
</feature>